<sequence length="126" mass="14098">MNFSIPRIYYIYGSKSACVAGDPMLQGVNALVYTAFASGLLLMPPDMKFHWNHSHVLQRGVVRPVRRPVRFRTHMRMLILEVVAVTPAFLAFSSPRRVATTTLVTYSLSAAVGMCLSIAIDRQWLA</sequence>
<gene>
    <name evidence="2" type="ORF">VaNZ11_009760</name>
</gene>
<reference evidence="2 3" key="1">
    <citation type="journal article" date="2023" name="IScience">
        <title>Expanded male sex-determining region conserved during the evolution of homothallism in the green alga Volvox.</title>
        <authorList>
            <person name="Yamamoto K."/>
            <person name="Matsuzaki R."/>
            <person name="Mahakham W."/>
            <person name="Heman W."/>
            <person name="Sekimoto H."/>
            <person name="Kawachi M."/>
            <person name="Minakuchi Y."/>
            <person name="Toyoda A."/>
            <person name="Nozaki H."/>
        </authorList>
    </citation>
    <scope>NUCLEOTIDE SEQUENCE [LARGE SCALE GENOMIC DNA]</scope>
    <source>
        <strain evidence="2 3">NIES-4468</strain>
    </source>
</reference>
<keyword evidence="1" id="KW-1133">Transmembrane helix</keyword>
<accession>A0ABQ5S9E8</accession>
<comment type="caution">
    <text evidence="2">The sequence shown here is derived from an EMBL/GenBank/DDBJ whole genome shotgun (WGS) entry which is preliminary data.</text>
</comment>
<name>A0ABQ5S9E8_9CHLO</name>
<keyword evidence="1" id="KW-0812">Transmembrane</keyword>
<keyword evidence="3" id="KW-1185">Reference proteome</keyword>
<protein>
    <submittedName>
        <fullName evidence="2">Uncharacterized protein</fullName>
    </submittedName>
</protein>
<feature type="transmembrane region" description="Helical" evidence="1">
    <location>
        <begin position="98"/>
        <end position="120"/>
    </location>
</feature>
<feature type="transmembrane region" description="Helical" evidence="1">
    <location>
        <begin position="73"/>
        <end position="92"/>
    </location>
</feature>
<evidence type="ECO:0000313" key="3">
    <source>
        <dbReference type="Proteomes" id="UP001165090"/>
    </source>
</evidence>
<evidence type="ECO:0000313" key="2">
    <source>
        <dbReference type="EMBL" id="GLI66049.1"/>
    </source>
</evidence>
<organism evidence="2 3">
    <name type="scientific">Volvox africanus</name>
    <dbReference type="NCBI Taxonomy" id="51714"/>
    <lineage>
        <taxon>Eukaryota</taxon>
        <taxon>Viridiplantae</taxon>
        <taxon>Chlorophyta</taxon>
        <taxon>core chlorophytes</taxon>
        <taxon>Chlorophyceae</taxon>
        <taxon>CS clade</taxon>
        <taxon>Chlamydomonadales</taxon>
        <taxon>Volvocaceae</taxon>
        <taxon>Volvox</taxon>
    </lineage>
</organism>
<proteinExistence type="predicted"/>
<dbReference type="Proteomes" id="UP001165090">
    <property type="component" value="Unassembled WGS sequence"/>
</dbReference>
<keyword evidence="1" id="KW-0472">Membrane</keyword>
<evidence type="ECO:0000256" key="1">
    <source>
        <dbReference type="SAM" id="Phobius"/>
    </source>
</evidence>
<dbReference type="EMBL" id="BSDZ01000027">
    <property type="protein sequence ID" value="GLI66049.1"/>
    <property type="molecule type" value="Genomic_DNA"/>
</dbReference>